<reference evidence="1" key="1">
    <citation type="submission" date="2023-03" db="EMBL/GenBank/DDBJ databases">
        <title>Massive genome expansion in bonnet fungi (Mycena s.s.) driven by repeated elements and novel gene families across ecological guilds.</title>
        <authorList>
            <consortium name="Lawrence Berkeley National Laboratory"/>
            <person name="Harder C.B."/>
            <person name="Miyauchi S."/>
            <person name="Viragh M."/>
            <person name="Kuo A."/>
            <person name="Thoen E."/>
            <person name="Andreopoulos B."/>
            <person name="Lu D."/>
            <person name="Skrede I."/>
            <person name="Drula E."/>
            <person name="Henrissat B."/>
            <person name="Morin E."/>
            <person name="Kohler A."/>
            <person name="Barry K."/>
            <person name="LaButti K."/>
            <person name="Morin E."/>
            <person name="Salamov A."/>
            <person name="Lipzen A."/>
            <person name="Mereny Z."/>
            <person name="Hegedus B."/>
            <person name="Baldrian P."/>
            <person name="Stursova M."/>
            <person name="Weitz H."/>
            <person name="Taylor A."/>
            <person name="Grigoriev I.V."/>
            <person name="Nagy L.G."/>
            <person name="Martin F."/>
            <person name="Kauserud H."/>
        </authorList>
    </citation>
    <scope>NUCLEOTIDE SEQUENCE</scope>
    <source>
        <strain evidence="1">CBHHK067</strain>
    </source>
</reference>
<dbReference type="EMBL" id="JARKIE010000001">
    <property type="protein sequence ID" value="KAJ7710903.1"/>
    <property type="molecule type" value="Genomic_DNA"/>
</dbReference>
<evidence type="ECO:0000313" key="1">
    <source>
        <dbReference type="EMBL" id="KAJ7710903.1"/>
    </source>
</evidence>
<dbReference type="AlphaFoldDB" id="A0AAD7H416"/>
<protein>
    <submittedName>
        <fullName evidence="1">Uncharacterized protein</fullName>
    </submittedName>
</protein>
<gene>
    <name evidence="1" type="ORF">B0H17DRAFT_1190585</name>
</gene>
<keyword evidence="2" id="KW-1185">Reference proteome</keyword>
<name>A0AAD7H416_MYCRO</name>
<organism evidence="1 2">
    <name type="scientific">Mycena rosella</name>
    <name type="common">Pink bonnet</name>
    <name type="synonym">Agaricus rosellus</name>
    <dbReference type="NCBI Taxonomy" id="1033263"/>
    <lineage>
        <taxon>Eukaryota</taxon>
        <taxon>Fungi</taxon>
        <taxon>Dikarya</taxon>
        <taxon>Basidiomycota</taxon>
        <taxon>Agaricomycotina</taxon>
        <taxon>Agaricomycetes</taxon>
        <taxon>Agaricomycetidae</taxon>
        <taxon>Agaricales</taxon>
        <taxon>Marasmiineae</taxon>
        <taxon>Mycenaceae</taxon>
        <taxon>Mycena</taxon>
    </lineage>
</organism>
<comment type="caution">
    <text evidence="1">The sequence shown here is derived from an EMBL/GenBank/DDBJ whole genome shotgun (WGS) entry which is preliminary data.</text>
</comment>
<evidence type="ECO:0000313" key="2">
    <source>
        <dbReference type="Proteomes" id="UP001221757"/>
    </source>
</evidence>
<proteinExistence type="predicted"/>
<dbReference type="Proteomes" id="UP001221757">
    <property type="component" value="Unassembled WGS sequence"/>
</dbReference>
<accession>A0AAD7H416</accession>
<sequence length="243" mass="26937">MLVEHLARFTFYSQRLLIRGLEWRVKGSAPLFHLFSRGHCPIRVSWFEDVNPRFSYSFMMFAPHIALLTMLPVAVRLARALAWGPRGSSLPTCAAVIITRRTTAVSAPGFVRSRRAASDFFYDFRRVFTPRAVSLIVPRVIPPSPLVGGFHSPLTKRSLNMWTTRGPAVTVGDGGASPDIKTGGSDTADFGRTISILGERSAPPSFPRSVLVRATLPCLERTIEQAWERDFSLFGLGPDTFSL</sequence>